<dbReference type="Gene3D" id="3.40.50.150">
    <property type="entry name" value="Vaccinia Virus protein VP39"/>
    <property type="match status" value="1"/>
</dbReference>
<protein>
    <submittedName>
        <fullName evidence="3">Glycoside hydrolase family 76</fullName>
    </submittedName>
</protein>
<feature type="region of interest" description="Disordered" evidence="2">
    <location>
        <begin position="287"/>
        <end position="314"/>
    </location>
</feature>
<dbReference type="GO" id="GO:0016787">
    <property type="term" value="F:hydrolase activity"/>
    <property type="evidence" value="ECO:0007669"/>
    <property type="project" value="UniProtKB-KW"/>
</dbReference>
<dbReference type="CDD" id="cd02440">
    <property type="entry name" value="AdoMet_MTases"/>
    <property type="match status" value="1"/>
</dbReference>
<evidence type="ECO:0000256" key="2">
    <source>
        <dbReference type="SAM" id="MobiDB-lite"/>
    </source>
</evidence>
<dbReference type="PANTHER" id="PTHR43591">
    <property type="entry name" value="METHYLTRANSFERASE"/>
    <property type="match status" value="1"/>
</dbReference>
<dbReference type="GO" id="GO:0008168">
    <property type="term" value="F:methyltransferase activity"/>
    <property type="evidence" value="ECO:0007669"/>
    <property type="project" value="TreeGrafter"/>
</dbReference>
<dbReference type="Gene3D" id="1.10.600.10">
    <property type="entry name" value="Farnesyl Diphosphate Synthase"/>
    <property type="match status" value="1"/>
</dbReference>
<dbReference type="Pfam" id="PF13489">
    <property type="entry name" value="Methyltransf_23"/>
    <property type="match status" value="1"/>
</dbReference>
<evidence type="ECO:0000256" key="1">
    <source>
        <dbReference type="ARBA" id="ARBA00038158"/>
    </source>
</evidence>
<dbReference type="AlphaFoldDB" id="A0AB34FJ83"/>
<evidence type="ECO:0000313" key="3">
    <source>
        <dbReference type="EMBL" id="KAJ6438995.1"/>
    </source>
</evidence>
<accession>A0AB34FJ83</accession>
<proteinExistence type="inferred from homology"/>
<keyword evidence="4" id="KW-1185">Reference proteome</keyword>
<keyword evidence="3" id="KW-0378">Hydrolase</keyword>
<organism evidence="3 4">
    <name type="scientific">Purpureocillium lavendulum</name>
    <dbReference type="NCBI Taxonomy" id="1247861"/>
    <lineage>
        <taxon>Eukaryota</taxon>
        <taxon>Fungi</taxon>
        <taxon>Dikarya</taxon>
        <taxon>Ascomycota</taxon>
        <taxon>Pezizomycotina</taxon>
        <taxon>Sordariomycetes</taxon>
        <taxon>Hypocreomycetidae</taxon>
        <taxon>Hypocreales</taxon>
        <taxon>Ophiocordycipitaceae</taxon>
        <taxon>Purpureocillium</taxon>
    </lineage>
</organism>
<name>A0AB34FJ83_9HYPO</name>
<reference evidence="3" key="1">
    <citation type="submission" date="2023-01" db="EMBL/GenBank/DDBJ databases">
        <title>The growth and conidiation of Purpureocillium lavendulum are regulated by nitrogen source and histone H3K14 acetylation.</title>
        <authorList>
            <person name="Tang P."/>
            <person name="Han J."/>
            <person name="Zhang C."/>
            <person name="Tang P."/>
            <person name="Qi F."/>
            <person name="Zhang K."/>
            <person name="Liang L."/>
        </authorList>
    </citation>
    <scope>NUCLEOTIDE SEQUENCE</scope>
    <source>
        <strain evidence="3">YMF1.00683</strain>
    </source>
</reference>
<sequence length="632" mass="71928">MGQDIEGRFYDDLYDWPRPQYPVQDLVSPHIDDLASEYNEWIEVDFHRTELLAVMERISDLLTGKDVTEPEPGFYHQIYTIRQEALACSMPIHLYDQFISSVFDLIAGYGREKSCGMSKTDRLHFIFIARFVGKPREKDYRLLPNEVLFHSTILCMHDLGATIIGYHKDFISLPKELSRSGDVIILVMAVQHEFGLSLKDAYLNALEIHDSDVSEFVRLQHQLIDFGEWQETAQEYVTDLGTMAQGVYAWHVKSTGRYVRGAYAEPEHNNRQIPETVERNLRHMWHGKSSSGHDANWDRDAKSDGDGSSWRDPSSQKFEFTFDLSEVTDAVIEPEKMRTNASGHVGGKDRLGTSSLSESVQNFPEEFGRTYHAYRAGSYAFPNDGLEQERLCLQSECMKILLGGRLYLAPLSLTRPPLRILDVATGVGDWAIEMGDLFPASTVIATDLSPIQPENVPPNVFFYVEDSGQRLTWLTRRDPWEFSHKFDYIHTRYTVGCWDSYETQIAQQAFNAPEYGGWFESQELDSPLCCDDGTLSPDDPVALWFNDLITASDILNRPAVLGATLKDAFERVGFVDVQQRGIKMPIGGWAKDDKLKEVGLMWRANLLEGLAGFSYQLLSRAFNRTADEINDV</sequence>
<feature type="compositionally biased region" description="Basic and acidic residues" evidence="2">
    <location>
        <begin position="295"/>
        <end position="305"/>
    </location>
</feature>
<dbReference type="Pfam" id="PF19086">
    <property type="entry name" value="Terpene_syn_C_2"/>
    <property type="match status" value="1"/>
</dbReference>
<dbReference type="InterPro" id="IPR029063">
    <property type="entry name" value="SAM-dependent_MTases_sf"/>
</dbReference>
<gene>
    <name evidence="3" type="primary">OMA1</name>
    <name evidence="3" type="ORF">O9K51_08398</name>
</gene>
<dbReference type="InterPro" id="IPR008949">
    <property type="entry name" value="Isoprenoid_synthase_dom_sf"/>
</dbReference>
<comment type="similarity">
    <text evidence="1">Belongs to the methyltransferase superfamily. LaeA methyltransferase family.</text>
</comment>
<dbReference type="Proteomes" id="UP001163105">
    <property type="component" value="Unassembled WGS sequence"/>
</dbReference>
<dbReference type="SUPFAM" id="SSF53335">
    <property type="entry name" value="S-adenosyl-L-methionine-dependent methyltransferases"/>
    <property type="match status" value="1"/>
</dbReference>
<comment type="caution">
    <text evidence="3">The sequence shown here is derived from an EMBL/GenBank/DDBJ whole genome shotgun (WGS) entry which is preliminary data.</text>
</comment>
<dbReference type="EMBL" id="JAQHRD010000007">
    <property type="protein sequence ID" value="KAJ6438995.1"/>
    <property type="molecule type" value="Genomic_DNA"/>
</dbReference>
<dbReference type="SUPFAM" id="SSF48576">
    <property type="entry name" value="Terpenoid synthases"/>
    <property type="match status" value="1"/>
</dbReference>
<evidence type="ECO:0000313" key="4">
    <source>
        <dbReference type="Proteomes" id="UP001163105"/>
    </source>
</evidence>
<dbReference type="PANTHER" id="PTHR43591:SF14">
    <property type="entry name" value="METHYLTRANSFERASE"/>
    <property type="match status" value="1"/>
</dbReference>